<dbReference type="Pfam" id="PF00376">
    <property type="entry name" value="MerR"/>
    <property type="match status" value="1"/>
</dbReference>
<dbReference type="RefSeq" id="WP_184584453.1">
    <property type="nucleotide sequence ID" value="NZ_JACHJT010000002.1"/>
</dbReference>
<dbReference type="SUPFAM" id="SSF46955">
    <property type="entry name" value="Putative DNA-binding domain"/>
    <property type="match status" value="1"/>
</dbReference>
<accession>A0A7W7W5K9</accession>
<protein>
    <submittedName>
        <fullName evidence="2">Putative site-specific integrase-resolvase</fullName>
    </submittedName>
</protein>
<organism evidence="2 3">
    <name type="scientific">Lipingzhangella halophila</name>
    <dbReference type="NCBI Taxonomy" id="1783352"/>
    <lineage>
        <taxon>Bacteria</taxon>
        <taxon>Bacillati</taxon>
        <taxon>Actinomycetota</taxon>
        <taxon>Actinomycetes</taxon>
        <taxon>Streptosporangiales</taxon>
        <taxon>Nocardiopsidaceae</taxon>
        <taxon>Lipingzhangella</taxon>
    </lineage>
</organism>
<name>A0A7W7W5K9_9ACTN</name>
<dbReference type="Proteomes" id="UP000523007">
    <property type="component" value="Unassembled WGS sequence"/>
</dbReference>
<dbReference type="InterPro" id="IPR009061">
    <property type="entry name" value="DNA-bd_dom_put_sf"/>
</dbReference>
<dbReference type="InterPro" id="IPR000551">
    <property type="entry name" value="MerR-type_HTH_dom"/>
</dbReference>
<dbReference type="GO" id="GO:0003677">
    <property type="term" value="F:DNA binding"/>
    <property type="evidence" value="ECO:0007669"/>
    <property type="project" value="InterPro"/>
</dbReference>
<gene>
    <name evidence="2" type="ORF">F4561_005707</name>
</gene>
<reference evidence="2 3" key="1">
    <citation type="submission" date="2020-08" db="EMBL/GenBank/DDBJ databases">
        <title>Sequencing the genomes of 1000 actinobacteria strains.</title>
        <authorList>
            <person name="Klenk H.-P."/>
        </authorList>
    </citation>
    <scope>NUCLEOTIDE SEQUENCE [LARGE SCALE GENOMIC DNA]</scope>
    <source>
        <strain evidence="2 3">DSM 102030</strain>
    </source>
</reference>
<feature type="domain" description="HTH merR-type" evidence="1">
    <location>
        <begin position="21"/>
        <end position="55"/>
    </location>
</feature>
<keyword evidence="3" id="KW-1185">Reference proteome</keyword>
<evidence type="ECO:0000259" key="1">
    <source>
        <dbReference type="Pfam" id="PF00376"/>
    </source>
</evidence>
<comment type="caution">
    <text evidence="2">The sequence shown here is derived from an EMBL/GenBank/DDBJ whole genome shotgun (WGS) entry which is preliminary data.</text>
</comment>
<sequence length="74" mass="8281">MNVPETNVPDPNLNFFVLYNGEAANELGIAPSTMRQWARAGHIPYVTNHNGWRLFGVGDVYALRDAIRDKNPPT</sequence>
<dbReference type="Gene3D" id="1.10.1660.10">
    <property type="match status" value="1"/>
</dbReference>
<evidence type="ECO:0000313" key="2">
    <source>
        <dbReference type="EMBL" id="MBB4934813.1"/>
    </source>
</evidence>
<dbReference type="GO" id="GO:0006355">
    <property type="term" value="P:regulation of DNA-templated transcription"/>
    <property type="evidence" value="ECO:0007669"/>
    <property type="project" value="InterPro"/>
</dbReference>
<proteinExistence type="predicted"/>
<evidence type="ECO:0000313" key="3">
    <source>
        <dbReference type="Proteomes" id="UP000523007"/>
    </source>
</evidence>
<dbReference type="EMBL" id="JACHJT010000002">
    <property type="protein sequence ID" value="MBB4934813.1"/>
    <property type="molecule type" value="Genomic_DNA"/>
</dbReference>
<dbReference type="AlphaFoldDB" id="A0A7W7W5K9"/>